<dbReference type="InterPro" id="IPR016040">
    <property type="entry name" value="NAD(P)-bd_dom"/>
</dbReference>
<evidence type="ECO:0000256" key="8">
    <source>
        <dbReference type="ARBA" id="ARBA00022968"/>
    </source>
</evidence>
<comment type="similarity">
    <text evidence="4">Belongs to the NAD(P)-dependent epimerase/dehydratase family. UDP-glucuronic acid decarboxylase subfamily.</text>
</comment>
<sequence>MSSIEQWSCPNNRPVSMVTGAAGFLGSHLVDRLLLEGHCVVGIDNFCTGSWENLYNARTVGRENFIFIEGDILGEFKLPSLNYDYVWHLASPASPVEYRRLSLETMLVNSAGTQKMLDIALEHGAKFLLASTSEAYGNPLVHPQPENYWGNVNPVGERACYDESKRFGEALTLEYHRRYGLDARIIRIFNTYGPRMQVNDGRVVPNFICQALQGKPLTVYGSGAQTRSFVFVTDEIEGFWRAMMSDKTDGEIINIGNPDEYTVLEFAGIIARLCGVELNIIYRPLPPDDPTRRCPDISKARKLLGWHPVVPLERGIAMTIDYFATQNTVLPTINKNKDLRIPSVEADYLQL</sequence>
<keyword evidence="9" id="KW-1133">Transmembrane helix</keyword>
<evidence type="ECO:0000256" key="6">
    <source>
        <dbReference type="ARBA" id="ARBA00022692"/>
    </source>
</evidence>
<evidence type="ECO:0000256" key="5">
    <source>
        <dbReference type="ARBA" id="ARBA00012290"/>
    </source>
</evidence>
<feature type="domain" description="NAD(P)-binding" evidence="15">
    <location>
        <begin position="17"/>
        <end position="319"/>
    </location>
</feature>
<dbReference type="InterPro" id="IPR036291">
    <property type="entry name" value="NAD(P)-bd_dom_sf"/>
</dbReference>
<dbReference type="FunFam" id="3.40.50.720:FF:000065">
    <property type="entry name" value="UDP-glucuronic acid decarboxylase 1"/>
    <property type="match status" value="1"/>
</dbReference>
<evidence type="ECO:0000259" key="15">
    <source>
        <dbReference type="Pfam" id="PF16363"/>
    </source>
</evidence>
<evidence type="ECO:0000256" key="12">
    <source>
        <dbReference type="ARBA" id="ARBA00023136"/>
    </source>
</evidence>
<dbReference type="PANTHER" id="PTHR43078">
    <property type="entry name" value="UDP-GLUCURONIC ACID DECARBOXYLASE-RELATED"/>
    <property type="match status" value="1"/>
</dbReference>
<comment type="cofactor">
    <cofactor evidence="1">
        <name>NAD(+)</name>
        <dbReference type="ChEBI" id="CHEBI:57540"/>
    </cofactor>
</comment>
<organism evidence="16 17">
    <name type="scientific">Desulfoscipio gibsoniae DSM 7213</name>
    <dbReference type="NCBI Taxonomy" id="767817"/>
    <lineage>
        <taxon>Bacteria</taxon>
        <taxon>Bacillati</taxon>
        <taxon>Bacillota</taxon>
        <taxon>Clostridia</taxon>
        <taxon>Eubacteriales</taxon>
        <taxon>Desulfallaceae</taxon>
        <taxon>Desulfoscipio</taxon>
    </lineage>
</organism>
<gene>
    <name evidence="16" type="ORF">Desgi_4719</name>
</gene>
<comment type="pathway">
    <text evidence="3">Nucleotide-sugar biosynthesis; UDP-alpha-D-xylose biosynthesis; UDP-alpha-D-xylose from UDP-alpha-D-glucuronate: step 1/1.</text>
</comment>
<dbReference type="InterPro" id="IPR044516">
    <property type="entry name" value="UXS-like"/>
</dbReference>
<accession>R4KTK9</accession>
<reference evidence="16 17" key="1">
    <citation type="submission" date="2012-01" db="EMBL/GenBank/DDBJ databases">
        <title>Complete sequence of Desulfotomaculum gibsoniae DSM 7213.</title>
        <authorList>
            <consortium name="US DOE Joint Genome Institute"/>
            <person name="Lucas S."/>
            <person name="Han J."/>
            <person name="Lapidus A."/>
            <person name="Cheng J.-F."/>
            <person name="Goodwin L."/>
            <person name="Pitluck S."/>
            <person name="Peters L."/>
            <person name="Ovchinnikova G."/>
            <person name="Teshima H."/>
            <person name="Detter J.C."/>
            <person name="Han C."/>
            <person name="Tapia R."/>
            <person name="Land M."/>
            <person name="Hauser L."/>
            <person name="Kyrpides N."/>
            <person name="Ivanova N."/>
            <person name="Pagani I."/>
            <person name="Parshina S."/>
            <person name="Plugge C."/>
            <person name="Muyzer G."/>
            <person name="Kuever J."/>
            <person name="Ivanova A."/>
            <person name="Nazina T."/>
            <person name="Klenk H.-P."/>
            <person name="Brambilla E."/>
            <person name="Spring S."/>
            <person name="Stams A.F."/>
            <person name="Woyke T."/>
        </authorList>
    </citation>
    <scope>NUCLEOTIDE SEQUENCE [LARGE SCALE GENOMIC DNA]</scope>
    <source>
        <strain evidence="16 17">DSM 7213</strain>
    </source>
</reference>
<evidence type="ECO:0000256" key="14">
    <source>
        <dbReference type="ARBA" id="ARBA00023239"/>
    </source>
</evidence>
<evidence type="ECO:0000313" key="17">
    <source>
        <dbReference type="Proteomes" id="UP000013520"/>
    </source>
</evidence>
<dbReference type="GO" id="GO:0033320">
    <property type="term" value="P:UDP-D-xylose biosynthetic process"/>
    <property type="evidence" value="ECO:0007669"/>
    <property type="project" value="UniProtKB-UniPathway"/>
</dbReference>
<dbReference type="UniPathway" id="UPA00796">
    <property type="reaction ID" value="UER00771"/>
</dbReference>
<dbReference type="GO" id="GO:0005737">
    <property type="term" value="C:cytoplasm"/>
    <property type="evidence" value="ECO:0007669"/>
    <property type="project" value="TreeGrafter"/>
</dbReference>
<keyword evidence="12" id="KW-0472">Membrane</keyword>
<keyword evidence="8" id="KW-0735">Signal-anchor</keyword>
<keyword evidence="7" id="KW-0210">Decarboxylase</keyword>
<dbReference type="KEGG" id="dgi:Desgi_4719"/>
<keyword evidence="6" id="KW-0812">Transmembrane</keyword>
<protein>
    <recommendedName>
        <fullName evidence="5">UDP-glucuronate decarboxylase</fullName>
        <ecNumber evidence="5">4.1.1.35</ecNumber>
    </recommendedName>
</protein>
<dbReference type="Gene3D" id="3.40.50.720">
    <property type="entry name" value="NAD(P)-binding Rossmann-like Domain"/>
    <property type="match status" value="1"/>
</dbReference>
<evidence type="ECO:0000313" key="16">
    <source>
        <dbReference type="EMBL" id="AGL03940.1"/>
    </source>
</evidence>
<evidence type="ECO:0000256" key="11">
    <source>
        <dbReference type="ARBA" id="ARBA00023034"/>
    </source>
</evidence>
<dbReference type="HOGENOM" id="CLU_007383_4_0_9"/>
<evidence type="ECO:0000256" key="3">
    <source>
        <dbReference type="ARBA" id="ARBA00005100"/>
    </source>
</evidence>
<evidence type="ECO:0000256" key="1">
    <source>
        <dbReference type="ARBA" id="ARBA00001911"/>
    </source>
</evidence>
<dbReference type="CDD" id="cd05230">
    <property type="entry name" value="UGD_SDR_e"/>
    <property type="match status" value="1"/>
</dbReference>
<dbReference type="eggNOG" id="COG0451">
    <property type="taxonomic scope" value="Bacteria"/>
</dbReference>
<dbReference type="SUPFAM" id="SSF51735">
    <property type="entry name" value="NAD(P)-binding Rossmann-fold domains"/>
    <property type="match status" value="1"/>
</dbReference>
<keyword evidence="10" id="KW-0520">NAD</keyword>
<evidence type="ECO:0000256" key="7">
    <source>
        <dbReference type="ARBA" id="ARBA00022793"/>
    </source>
</evidence>
<evidence type="ECO:0000256" key="10">
    <source>
        <dbReference type="ARBA" id="ARBA00023027"/>
    </source>
</evidence>
<dbReference type="EMBL" id="CP003273">
    <property type="protein sequence ID" value="AGL03940.1"/>
    <property type="molecule type" value="Genomic_DNA"/>
</dbReference>
<keyword evidence="17" id="KW-1185">Reference proteome</keyword>
<dbReference type="GO" id="GO:0042732">
    <property type="term" value="P:D-xylose metabolic process"/>
    <property type="evidence" value="ECO:0007669"/>
    <property type="project" value="InterPro"/>
</dbReference>
<dbReference type="GO" id="GO:0070403">
    <property type="term" value="F:NAD+ binding"/>
    <property type="evidence" value="ECO:0007669"/>
    <property type="project" value="InterPro"/>
</dbReference>
<keyword evidence="14" id="KW-0456">Lyase</keyword>
<dbReference type="GO" id="GO:0048040">
    <property type="term" value="F:UDP-glucuronate decarboxylase activity"/>
    <property type="evidence" value="ECO:0007669"/>
    <property type="project" value="UniProtKB-EC"/>
</dbReference>
<evidence type="ECO:0000256" key="9">
    <source>
        <dbReference type="ARBA" id="ARBA00022989"/>
    </source>
</evidence>
<name>R4KTK9_9FIRM</name>
<dbReference type="Proteomes" id="UP000013520">
    <property type="component" value="Chromosome"/>
</dbReference>
<evidence type="ECO:0000256" key="13">
    <source>
        <dbReference type="ARBA" id="ARBA00023180"/>
    </source>
</evidence>
<dbReference type="EC" id="4.1.1.35" evidence="5"/>
<keyword evidence="13" id="KW-0325">Glycoprotein</keyword>
<dbReference type="AlphaFoldDB" id="R4KTK9"/>
<proteinExistence type="inferred from homology"/>
<dbReference type="Pfam" id="PF16363">
    <property type="entry name" value="GDP_Man_Dehyd"/>
    <property type="match status" value="1"/>
</dbReference>
<comment type="subcellular location">
    <subcellularLocation>
        <location evidence="2">Golgi apparatus</location>
        <location evidence="2">Golgi stack membrane</location>
        <topology evidence="2">Single-pass type II membrane protein</topology>
    </subcellularLocation>
</comment>
<dbReference type="PANTHER" id="PTHR43078:SF6">
    <property type="entry name" value="UDP-GLUCURONIC ACID DECARBOXYLASE 1"/>
    <property type="match status" value="1"/>
</dbReference>
<dbReference type="STRING" id="767817.Desgi_4719"/>
<evidence type="ECO:0000256" key="2">
    <source>
        <dbReference type="ARBA" id="ARBA00004447"/>
    </source>
</evidence>
<dbReference type="RefSeq" id="WP_006522214.1">
    <property type="nucleotide sequence ID" value="NC_021184.1"/>
</dbReference>
<evidence type="ECO:0000256" key="4">
    <source>
        <dbReference type="ARBA" id="ARBA00007505"/>
    </source>
</evidence>
<keyword evidence="11" id="KW-0333">Golgi apparatus</keyword>